<gene>
    <name evidence="1" type="ORF">GSPATT00039547001</name>
</gene>
<dbReference type="SMART" id="SM00639">
    <property type="entry name" value="PSA"/>
    <property type="match status" value="9"/>
</dbReference>
<dbReference type="InterPro" id="IPR002895">
    <property type="entry name" value="Paramecium_SA"/>
</dbReference>
<name>A0DK30_PARTE</name>
<dbReference type="PANTHER" id="PTHR38934">
    <property type="entry name" value="HYPHALLY REGULATED CELL WALL PROTEIN 1"/>
    <property type="match status" value="1"/>
</dbReference>
<evidence type="ECO:0000313" key="1">
    <source>
        <dbReference type="EMBL" id="CAK83397.1"/>
    </source>
</evidence>
<dbReference type="eggNOG" id="ENOG502SEUS">
    <property type="taxonomic scope" value="Eukaryota"/>
</dbReference>
<dbReference type="InParanoid" id="A0DK30"/>
<dbReference type="EMBL" id="CT868468">
    <property type="protein sequence ID" value="CAK83397.1"/>
    <property type="molecule type" value="Genomic_DNA"/>
</dbReference>
<dbReference type="Proteomes" id="UP000000600">
    <property type="component" value="Unassembled WGS sequence"/>
</dbReference>
<protein>
    <submittedName>
        <fullName evidence="1">Uncharacterized protein</fullName>
    </submittedName>
</protein>
<dbReference type="AlphaFoldDB" id="A0DK30"/>
<keyword evidence="2" id="KW-1185">Reference proteome</keyword>
<dbReference type="GeneID" id="5036579"/>
<dbReference type="OMA" id="DENNCEQ"/>
<sequence length="821" mass="94824">MSNSNQCKRYAQEDCREQEKCGFYFGQCIDFVDCMVFDKENCQESSYKCVSDGSKCVQIQECSDYKTENGCANKNKYNKYCFWIGGMEKKCLDATTCEGLPNYLTNHQMCKSGLDGCTISEDGYGCIKQMELCSQYLNDYQCFESNKNNCFWDSKNEKCVEKVYQNLLFTQDYQCREILKDCTTNGVHCVKRKQCIDAQNAYGCVTDAEGKKCEYHQNQCKIKSCSTAPDSLKNYQQCQDYDNLLDCVTSENKGCKIRPETCYGYAQEIDCYSIEQQDCVWYNNKCEQRQCYHAPFFFMNADCHQYGNCIGKLNGGCQMIPKQCEEILEKQFCEINYNKEKCIWLGGKYELLQCKKLKLPTYKSHQICQKASQYFTFNLNTLGCTDFLCENILEIEYCIIDSNGTFCTLNQGCVEKNCNTAPPYYDSNSKCEEWMPNCTVNNQKILIGCINKKNSCEPANQDQCYSTISGLQCKWDGYSQKFYIQQMKIVNNLKCLVVLAQLDFQELGCQNWPTDCTQMITQNQCQLNLQDGTKCFWTGTRCKLQQCSDAPKVNHTNNIECNTWLNICIFDHYYGGCKDRPNNLACSSSPNNIMYNNHQECIAWNPKCTVISSLFAEGCELKKSNCHEFIRERNCKTNINGQFCYWDDKLQKCMNEGEDNNGLTDCDKRLYGDLSHQDCEGFLPKCTVSNIGKSCSDLSSYCDYKYQQQCIINRYYFPCKWDDQNQICKYVVCTDNTTAQTEVECLRFKIWSICQLKINSNGTYGPGCEDRPTYCLFVTNPIICKLTLTYLQKRCYYFNSSCDEVLSNQCEVITDSQSNEL</sequence>
<reference evidence="1 2" key="1">
    <citation type="journal article" date="2006" name="Nature">
        <title>Global trends of whole-genome duplications revealed by the ciliate Paramecium tetraurelia.</title>
        <authorList>
            <consortium name="Genoscope"/>
            <person name="Aury J.-M."/>
            <person name="Jaillon O."/>
            <person name="Duret L."/>
            <person name="Noel B."/>
            <person name="Jubin C."/>
            <person name="Porcel B.M."/>
            <person name="Segurens B."/>
            <person name="Daubin V."/>
            <person name="Anthouard V."/>
            <person name="Aiach N."/>
            <person name="Arnaiz O."/>
            <person name="Billaut A."/>
            <person name="Beisson J."/>
            <person name="Blanc I."/>
            <person name="Bouhouche K."/>
            <person name="Camara F."/>
            <person name="Duharcourt S."/>
            <person name="Guigo R."/>
            <person name="Gogendeau D."/>
            <person name="Katinka M."/>
            <person name="Keller A.-M."/>
            <person name="Kissmehl R."/>
            <person name="Klotz C."/>
            <person name="Koll F."/>
            <person name="Le Moue A."/>
            <person name="Lepere C."/>
            <person name="Malinsky S."/>
            <person name="Nowacki M."/>
            <person name="Nowak J.K."/>
            <person name="Plattner H."/>
            <person name="Poulain J."/>
            <person name="Ruiz F."/>
            <person name="Serrano V."/>
            <person name="Zagulski M."/>
            <person name="Dessen P."/>
            <person name="Betermier M."/>
            <person name="Weissenbach J."/>
            <person name="Scarpelli C."/>
            <person name="Schachter V."/>
            <person name="Sperling L."/>
            <person name="Meyer E."/>
            <person name="Cohen J."/>
            <person name="Wincker P."/>
        </authorList>
    </citation>
    <scope>NUCLEOTIDE SEQUENCE [LARGE SCALE GENOMIC DNA]</scope>
    <source>
        <strain evidence="1 2">Stock d4-2</strain>
    </source>
</reference>
<feature type="non-terminal residue" evidence="1">
    <location>
        <position position="821"/>
    </location>
</feature>
<dbReference type="PANTHER" id="PTHR38934:SF6">
    <property type="entry name" value="CHROMOSOME UNDETERMINED SCAFFOLD_176, WHOLE GENOME SHOTGUN SEQUENCE"/>
    <property type="match status" value="1"/>
</dbReference>
<dbReference type="RefSeq" id="XP_001450794.1">
    <property type="nucleotide sequence ID" value="XM_001450757.2"/>
</dbReference>
<evidence type="ECO:0000313" key="2">
    <source>
        <dbReference type="Proteomes" id="UP000000600"/>
    </source>
</evidence>
<dbReference type="KEGG" id="ptm:GSPATT00039547001"/>
<accession>A0DK30</accession>
<organism evidence="1 2">
    <name type="scientific">Paramecium tetraurelia</name>
    <dbReference type="NCBI Taxonomy" id="5888"/>
    <lineage>
        <taxon>Eukaryota</taxon>
        <taxon>Sar</taxon>
        <taxon>Alveolata</taxon>
        <taxon>Ciliophora</taxon>
        <taxon>Intramacronucleata</taxon>
        <taxon>Oligohymenophorea</taxon>
        <taxon>Peniculida</taxon>
        <taxon>Parameciidae</taxon>
        <taxon>Paramecium</taxon>
    </lineage>
</organism>
<proteinExistence type="predicted"/>
<dbReference type="Pfam" id="PF01508">
    <property type="entry name" value="Paramecium_SA"/>
    <property type="match status" value="9"/>
</dbReference>
<dbReference type="HOGENOM" id="CLU_344742_0_0_1"/>
<dbReference type="OrthoDB" id="21182at2759"/>